<keyword evidence="2 4" id="KW-0560">Oxidoreductase</keyword>
<dbReference type="NCBIfam" id="TIGR00557">
    <property type="entry name" value="pdxA"/>
    <property type="match status" value="1"/>
</dbReference>
<sequence>MKKILYSPGEPSGIGPDLIIQMCASTLWSKIKTPIVCLSDPKLIEDRAKSLSKKIRLNVIDNVDQSKKNVKSTLQVINISKCPNTNFGKLYKSNASYVLENLDYGILEALSNKNVALVTGPISKENIISIKKNFSGHTEHIQNLTKSQDVLMLLASKELKVAIATTHIPLKKVSKLITTELIINKVTILNNELKSKFRIKKPKINILGLNPHAGEGGKIGREEKDIMVPAIKKLRKKKVNVSMPMSADTAFTKKLLKETDAYLGMYHDQVLPVLKALSFGNSANITLGVPIVRTSVDHGTALDIAGTGRADYSSLKEAIKVAENIL</sequence>
<dbReference type="GO" id="GO:0042823">
    <property type="term" value="P:pyridoxal phosphate biosynthetic process"/>
    <property type="evidence" value="ECO:0007669"/>
    <property type="project" value="TreeGrafter"/>
</dbReference>
<dbReference type="GO" id="GO:0050570">
    <property type="term" value="F:4-hydroxythreonine-4-phosphate dehydrogenase activity"/>
    <property type="evidence" value="ECO:0007669"/>
    <property type="project" value="UniProtKB-EC"/>
</dbReference>
<organism evidence="4 5">
    <name type="scientific">SAR86 cluster bacterium</name>
    <dbReference type="NCBI Taxonomy" id="2030880"/>
    <lineage>
        <taxon>Bacteria</taxon>
        <taxon>Pseudomonadati</taxon>
        <taxon>Pseudomonadota</taxon>
        <taxon>Gammaproteobacteria</taxon>
        <taxon>SAR86 cluster</taxon>
    </lineage>
</organism>
<dbReference type="EC" id="1.1.1.262" evidence="4"/>
<accession>A0A520MQ20</accession>
<dbReference type="GO" id="GO:0008615">
    <property type="term" value="P:pyridoxine biosynthetic process"/>
    <property type="evidence" value="ECO:0007669"/>
    <property type="project" value="TreeGrafter"/>
</dbReference>
<gene>
    <name evidence="4" type="primary">pdxA</name>
    <name evidence="4" type="ORF">EVA96_00675</name>
</gene>
<evidence type="ECO:0000313" key="4">
    <source>
        <dbReference type="EMBL" id="RZO23313.1"/>
    </source>
</evidence>
<evidence type="ECO:0000313" key="5">
    <source>
        <dbReference type="Proteomes" id="UP000315782"/>
    </source>
</evidence>
<dbReference type="PANTHER" id="PTHR30004:SF5">
    <property type="entry name" value="4-HYDROXYTHREONINE-4-PHOSPHATE DEHYDROGENASE"/>
    <property type="match status" value="1"/>
</dbReference>
<dbReference type="AlphaFoldDB" id="A0A520MQ20"/>
<keyword evidence="1" id="KW-0479">Metal-binding</keyword>
<dbReference type="InterPro" id="IPR005255">
    <property type="entry name" value="PdxA_fam"/>
</dbReference>
<keyword evidence="3" id="KW-0520">NAD</keyword>
<evidence type="ECO:0000256" key="1">
    <source>
        <dbReference type="ARBA" id="ARBA00022723"/>
    </source>
</evidence>
<dbReference type="GO" id="GO:0046872">
    <property type="term" value="F:metal ion binding"/>
    <property type="evidence" value="ECO:0007669"/>
    <property type="project" value="UniProtKB-KW"/>
</dbReference>
<evidence type="ECO:0000256" key="3">
    <source>
        <dbReference type="ARBA" id="ARBA00023027"/>
    </source>
</evidence>
<proteinExistence type="predicted"/>
<protein>
    <submittedName>
        <fullName evidence="4">4-hydroxythreonine-4-phosphate dehydrogenase PdxA</fullName>
        <ecNumber evidence="4">1.1.1.262</ecNumber>
    </submittedName>
</protein>
<comment type="caution">
    <text evidence="4">The sequence shown here is derived from an EMBL/GenBank/DDBJ whole genome shotgun (WGS) entry which is preliminary data.</text>
</comment>
<reference evidence="4 5" key="1">
    <citation type="submission" date="2019-02" db="EMBL/GenBank/DDBJ databases">
        <title>Prokaryotic population dynamics and viral predation in marine succession experiment using metagenomics: the confinement effect.</title>
        <authorList>
            <person name="Haro-Moreno J.M."/>
            <person name="Rodriguez-Valera F."/>
            <person name="Lopez-Perez M."/>
        </authorList>
    </citation>
    <scope>NUCLEOTIDE SEQUENCE [LARGE SCALE GENOMIC DNA]</scope>
    <source>
        <strain evidence="4">MED-G163</strain>
    </source>
</reference>
<name>A0A520MQ20_9GAMM</name>
<dbReference type="Gene3D" id="3.40.718.10">
    <property type="entry name" value="Isopropylmalate Dehydrogenase"/>
    <property type="match status" value="1"/>
</dbReference>
<dbReference type="SUPFAM" id="SSF53659">
    <property type="entry name" value="Isocitrate/Isopropylmalate dehydrogenase-like"/>
    <property type="match status" value="1"/>
</dbReference>
<dbReference type="PANTHER" id="PTHR30004">
    <property type="entry name" value="4-HYDROXYTHREONINE-4-PHOSPHATE DEHYDROGENASE"/>
    <property type="match status" value="1"/>
</dbReference>
<dbReference type="GO" id="GO:0051287">
    <property type="term" value="F:NAD binding"/>
    <property type="evidence" value="ECO:0007669"/>
    <property type="project" value="InterPro"/>
</dbReference>
<dbReference type="Pfam" id="PF04166">
    <property type="entry name" value="PdxA"/>
    <property type="match status" value="1"/>
</dbReference>
<dbReference type="Proteomes" id="UP000315782">
    <property type="component" value="Unassembled WGS sequence"/>
</dbReference>
<dbReference type="EMBL" id="SHBI01000001">
    <property type="protein sequence ID" value="RZO23313.1"/>
    <property type="molecule type" value="Genomic_DNA"/>
</dbReference>
<evidence type="ECO:0000256" key="2">
    <source>
        <dbReference type="ARBA" id="ARBA00023002"/>
    </source>
</evidence>